<proteinExistence type="predicted"/>
<dbReference type="RefSeq" id="XP_002764521.1">
    <property type="nucleotide sequence ID" value="XM_002764475.1"/>
</dbReference>
<dbReference type="InParanoid" id="C5M1B6"/>
<dbReference type="AlphaFoldDB" id="C5M1B6"/>
<keyword evidence="3" id="KW-1185">Reference proteome</keyword>
<accession>C5M1B6</accession>
<protein>
    <submittedName>
        <fullName evidence="2">Uncharacterized protein</fullName>
    </submittedName>
</protein>
<evidence type="ECO:0000313" key="2">
    <source>
        <dbReference type="EMBL" id="EEQ97238.1"/>
    </source>
</evidence>
<dbReference type="EMBL" id="GG687290">
    <property type="protein sequence ID" value="EEQ97238.1"/>
    <property type="molecule type" value="Genomic_DNA"/>
</dbReference>
<name>C5M1B6_PERM5</name>
<dbReference type="GeneID" id="9054386"/>
<evidence type="ECO:0000256" key="1">
    <source>
        <dbReference type="SAM" id="MobiDB-lite"/>
    </source>
</evidence>
<evidence type="ECO:0000313" key="3">
    <source>
        <dbReference type="Proteomes" id="UP000007800"/>
    </source>
</evidence>
<organism evidence="3">
    <name type="scientific">Perkinsus marinus (strain ATCC 50983 / TXsc)</name>
    <dbReference type="NCBI Taxonomy" id="423536"/>
    <lineage>
        <taxon>Eukaryota</taxon>
        <taxon>Sar</taxon>
        <taxon>Alveolata</taxon>
        <taxon>Perkinsozoa</taxon>
        <taxon>Perkinsea</taxon>
        <taxon>Perkinsida</taxon>
        <taxon>Perkinsidae</taxon>
        <taxon>Perkinsus</taxon>
    </lineage>
</organism>
<feature type="compositionally biased region" description="Low complexity" evidence="1">
    <location>
        <begin position="22"/>
        <end position="36"/>
    </location>
</feature>
<feature type="region of interest" description="Disordered" evidence="1">
    <location>
        <begin position="1"/>
        <end position="40"/>
    </location>
</feature>
<dbReference type="Proteomes" id="UP000007800">
    <property type="component" value="Unassembled WGS sequence"/>
</dbReference>
<feature type="compositionally biased region" description="Basic and acidic residues" evidence="1">
    <location>
        <begin position="9"/>
        <end position="18"/>
    </location>
</feature>
<sequence>MTGGISDPEPPRVVKGDDMSLDSDSSPTAESSNNSSQLGPVEIIRAEFTKGNRPVIGSPIWPYVLVRESRLRGDEKNVLSGIILSHQFDKKKS</sequence>
<gene>
    <name evidence="2" type="ORF">Pmar_PMAR024677</name>
</gene>
<reference evidence="2 3" key="1">
    <citation type="submission" date="2008-07" db="EMBL/GenBank/DDBJ databases">
        <authorList>
            <person name="El-Sayed N."/>
            <person name="Caler E."/>
            <person name="Inman J."/>
            <person name="Amedeo P."/>
            <person name="Hass B."/>
            <person name="Wortman J."/>
        </authorList>
    </citation>
    <scope>NUCLEOTIDE SEQUENCE [LARGE SCALE GENOMIC DNA]</scope>
    <source>
        <strain evidence="3">ATCC 50983 / TXsc</strain>
    </source>
</reference>